<accession>A0A199UX11</accession>
<dbReference type="InterPro" id="IPR023213">
    <property type="entry name" value="CAT-like_dom_sf"/>
</dbReference>
<sequence>MSSSMVEVVRSELVVPNEETPKHRIWLSNLDLAARRGYTPTVYFYRPNGDPDFFSAEALKAALSKVLVPFYPFAGRLAEDRENDGDGRIEIDCSAEGALFVTARSDRYTLDDLSDFAPSEEMRNLFVPPADDPRVLLMLQLTYLRCGGVVLGTAMHHAVVDARSACHFMETWAALARGSPDPIVPPFLDRTLLRARSPPSVAYDHVEYKPDRSARPPGAASDYAAAILTLSKRQVDGLKARCGPAGASAFRAIVAHVWRCACAARGLAPDEETRLYTMIDMRSRLVPPLPPSYFGNAVIRTSVAARVEEVGGGASLAGVARRIRGATSQGDEYARSLIDCLESTDMMKLPRSGVSRSSLRVISWLGMSMYDADFGWGEPTFMGPALMYYSGFVYLMNSPRKDDGSVAVIVSLEPDTLPAFKKIFFQDLHGSPAPADHPCELH</sequence>
<dbReference type="Proteomes" id="UP000092600">
    <property type="component" value="Unassembled WGS sequence"/>
</dbReference>
<dbReference type="SUPFAM" id="SSF52777">
    <property type="entry name" value="CoA-dependent acyltransferases"/>
    <property type="match status" value="2"/>
</dbReference>
<reference evidence="4 5" key="1">
    <citation type="journal article" date="2016" name="DNA Res.">
        <title>The draft genome of MD-2 pineapple using hybrid error correction of long reads.</title>
        <authorList>
            <person name="Redwan R.M."/>
            <person name="Saidin A."/>
            <person name="Kumar S.V."/>
        </authorList>
    </citation>
    <scope>NUCLEOTIDE SEQUENCE [LARGE SCALE GENOMIC DNA]</scope>
    <source>
        <strain evidence="5">cv. MD2</strain>
        <tissue evidence="4">Leaf</tissue>
    </source>
</reference>
<name>A0A199UX11_ANACO</name>
<dbReference type="Gene3D" id="3.30.559.10">
    <property type="entry name" value="Chloramphenicol acetyltransferase-like domain"/>
    <property type="match status" value="2"/>
</dbReference>
<dbReference type="AlphaFoldDB" id="A0A199UX11"/>
<comment type="caution">
    <text evidence="4">The sequence shown here is derived from an EMBL/GenBank/DDBJ whole genome shotgun (WGS) entry which is preliminary data.</text>
</comment>
<evidence type="ECO:0000313" key="4">
    <source>
        <dbReference type="EMBL" id="OAY69357.1"/>
    </source>
</evidence>
<keyword evidence="2 4" id="KW-0808">Transferase</keyword>
<gene>
    <name evidence="4" type="ORF">ACMD2_00971</name>
</gene>
<dbReference type="PANTHER" id="PTHR31642">
    <property type="entry name" value="TRICHOTHECENE 3-O-ACETYLTRANSFERASE"/>
    <property type="match status" value="1"/>
</dbReference>
<comment type="similarity">
    <text evidence="1">Belongs to the plant acyltransferase family.</text>
</comment>
<keyword evidence="3" id="KW-0012">Acyltransferase</keyword>
<dbReference type="EMBL" id="LSRQ01004444">
    <property type="protein sequence ID" value="OAY69357.1"/>
    <property type="molecule type" value="Genomic_DNA"/>
</dbReference>
<evidence type="ECO:0000256" key="3">
    <source>
        <dbReference type="ARBA" id="ARBA00023315"/>
    </source>
</evidence>
<organism evidence="4 5">
    <name type="scientific">Ananas comosus</name>
    <name type="common">Pineapple</name>
    <name type="synonym">Ananas ananas</name>
    <dbReference type="NCBI Taxonomy" id="4615"/>
    <lineage>
        <taxon>Eukaryota</taxon>
        <taxon>Viridiplantae</taxon>
        <taxon>Streptophyta</taxon>
        <taxon>Embryophyta</taxon>
        <taxon>Tracheophyta</taxon>
        <taxon>Spermatophyta</taxon>
        <taxon>Magnoliopsida</taxon>
        <taxon>Liliopsida</taxon>
        <taxon>Poales</taxon>
        <taxon>Bromeliaceae</taxon>
        <taxon>Bromelioideae</taxon>
        <taxon>Ananas</taxon>
    </lineage>
</organism>
<evidence type="ECO:0000256" key="2">
    <source>
        <dbReference type="ARBA" id="ARBA00022679"/>
    </source>
</evidence>
<dbReference type="Pfam" id="PF02458">
    <property type="entry name" value="Transferase"/>
    <property type="match status" value="1"/>
</dbReference>
<evidence type="ECO:0000313" key="5">
    <source>
        <dbReference type="Proteomes" id="UP000092600"/>
    </source>
</evidence>
<dbReference type="GO" id="GO:0016747">
    <property type="term" value="F:acyltransferase activity, transferring groups other than amino-acyl groups"/>
    <property type="evidence" value="ECO:0007669"/>
    <property type="project" value="TreeGrafter"/>
</dbReference>
<dbReference type="STRING" id="4615.A0A199UX11"/>
<dbReference type="PANTHER" id="PTHR31642:SF138">
    <property type="entry name" value="PUTRESCINE HYDROXYCINNAMOYLTRANSFERASE 1"/>
    <property type="match status" value="1"/>
</dbReference>
<evidence type="ECO:0000256" key="1">
    <source>
        <dbReference type="ARBA" id="ARBA00009861"/>
    </source>
</evidence>
<proteinExistence type="inferred from homology"/>
<dbReference type="InterPro" id="IPR050317">
    <property type="entry name" value="Plant_Fungal_Acyltransferase"/>
</dbReference>
<protein>
    <submittedName>
        <fullName evidence="4">Shikimate O-hydroxycinnamoyltransferase</fullName>
    </submittedName>
</protein>